<proteinExistence type="predicted"/>
<organism evidence="1 2">
    <name type="scientific">Dorea ammoniilytica</name>
    <dbReference type="NCBI Taxonomy" id="2981788"/>
    <lineage>
        <taxon>Bacteria</taxon>
        <taxon>Bacillati</taxon>
        <taxon>Bacillota</taxon>
        <taxon>Clostridia</taxon>
        <taxon>Lachnospirales</taxon>
        <taxon>Lachnospiraceae</taxon>
        <taxon>Dorea</taxon>
    </lineage>
</organism>
<comment type="caution">
    <text evidence="1">The sequence shown here is derived from an EMBL/GenBank/DDBJ whole genome shotgun (WGS) entry which is preliminary data.</text>
</comment>
<sequence>MAIISMTVVSAITGCSQDTDTDSDSAFQILDVEQLESDTTDIEDRAEYYEKNVDYNSVKATIMNDENTK</sequence>
<evidence type="ECO:0000313" key="1">
    <source>
        <dbReference type="EMBL" id="MCU6700803.1"/>
    </source>
</evidence>
<protein>
    <recommendedName>
        <fullName evidence="3">Secreted protein</fullName>
    </recommendedName>
</protein>
<name>A0ABT2S889_9FIRM</name>
<accession>A0ABT2S889</accession>
<reference evidence="1 2" key="1">
    <citation type="journal article" date="2021" name="ISME Commun">
        <title>Automated analysis of genomic sequences facilitates high-throughput and comprehensive description of bacteria.</title>
        <authorList>
            <person name="Hitch T.C.A."/>
        </authorList>
    </citation>
    <scope>NUCLEOTIDE SEQUENCE [LARGE SCALE GENOMIC DNA]</scope>
    <source>
        <strain evidence="1 2">Sanger_02</strain>
    </source>
</reference>
<dbReference type="Proteomes" id="UP001207605">
    <property type="component" value="Unassembled WGS sequence"/>
</dbReference>
<evidence type="ECO:0000313" key="2">
    <source>
        <dbReference type="Proteomes" id="UP001207605"/>
    </source>
</evidence>
<keyword evidence="2" id="KW-1185">Reference proteome</keyword>
<evidence type="ECO:0008006" key="3">
    <source>
        <dbReference type="Google" id="ProtNLM"/>
    </source>
</evidence>
<dbReference type="EMBL" id="JAOQJV010000018">
    <property type="protein sequence ID" value="MCU6700803.1"/>
    <property type="molecule type" value="Genomic_DNA"/>
</dbReference>
<gene>
    <name evidence="1" type="ORF">OCV65_11240</name>
</gene>
<dbReference type="RefSeq" id="WP_262582139.1">
    <property type="nucleotide sequence ID" value="NZ_JAOQJV010000018.1"/>
</dbReference>